<keyword evidence="3" id="KW-0804">Transcription</keyword>
<dbReference type="Pfam" id="PF00196">
    <property type="entry name" value="GerE"/>
    <property type="match status" value="1"/>
</dbReference>
<name>A0AAJ5WKW6_9BACT</name>
<keyword evidence="2" id="KW-0238">DNA-binding</keyword>
<dbReference type="Proteomes" id="UP001220610">
    <property type="component" value="Chromosome"/>
</dbReference>
<dbReference type="SUPFAM" id="SSF46894">
    <property type="entry name" value="C-terminal effector domain of the bipartite response regulators"/>
    <property type="match status" value="1"/>
</dbReference>
<evidence type="ECO:0000256" key="2">
    <source>
        <dbReference type="ARBA" id="ARBA00023125"/>
    </source>
</evidence>
<evidence type="ECO:0000256" key="1">
    <source>
        <dbReference type="ARBA" id="ARBA00023015"/>
    </source>
</evidence>
<dbReference type="AlphaFoldDB" id="A0AAJ5WKW6"/>
<dbReference type="GO" id="GO:0006355">
    <property type="term" value="P:regulation of DNA-templated transcription"/>
    <property type="evidence" value="ECO:0007669"/>
    <property type="project" value="InterPro"/>
</dbReference>
<protein>
    <submittedName>
        <fullName evidence="5">Helix-turn-helix transcriptional regulator</fullName>
    </submittedName>
</protein>
<dbReference type="PANTHER" id="PTHR44688">
    <property type="entry name" value="DNA-BINDING TRANSCRIPTIONAL ACTIVATOR DEVR_DOSR"/>
    <property type="match status" value="1"/>
</dbReference>
<dbReference type="EMBL" id="CP119311">
    <property type="protein sequence ID" value="WEK33761.1"/>
    <property type="molecule type" value="Genomic_DNA"/>
</dbReference>
<dbReference type="GO" id="GO:0003677">
    <property type="term" value="F:DNA binding"/>
    <property type="evidence" value="ECO:0007669"/>
    <property type="project" value="UniProtKB-KW"/>
</dbReference>
<evidence type="ECO:0000313" key="6">
    <source>
        <dbReference type="Proteomes" id="UP001220610"/>
    </source>
</evidence>
<dbReference type="PROSITE" id="PS50043">
    <property type="entry name" value="HTH_LUXR_2"/>
    <property type="match status" value="1"/>
</dbReference>
<dbReference type="Gene3D" id="1.10.10.10">
    <property type="entry name" value="Winged helix-like DNA-binding domain superfamily/Winged helix DNA-binding domain"/>
    <property type="match status" value="1"/>
</dbReference>
<feature type="domain" description="HTH luxR-type" evidence="4">
    <location>
        <begin position="187"/>
        <end position="252"/>
    </location>
</feature>
<keyword evidence="1" id="KW-0805">Transcription regulation</keyword>
<dbReference type="PRINTS" id="PR00038">
    <property type="entry name" value="HTHLUXR"/>
</dbReference>
<evidence type="ECO:0000313" key="5">
    <source>
        <dbReference type="EMBL" id="WEK33761.1"/>
    </source>
</evidence>
<dbReference type="PANTHER" id="PTHR44688:SF16">
    <property type="entry name" value="DNA-BINDING TRANSCRIPTIONAL ACTIVATOR DEVR_DOSR"/>
    <property type="match status" value="1"/>
</dbReference>
<dbReference type="SMART" id="SM00421">
    <property type="entry name" value="HTH_LUXR"/>
    <property type="match status" value="1"/>
</dbReference>
<sequence length="254" mass="29129">MDIVSTLSETLLRQPFSPGRDEPLQLASYQQAAYWFSRIENSVAVLSDLKADKSYIYNGGVAERLGIGRKGSAQEIASIWEEEIFSRIHPEDLIQKHLLELRFFHLLKSLPAGERTDYHIVSKMRMQDNTGEYIPVRHRMFYVGSCPEGHIWLALCLYDIPYERSNAEGSYGMIINFATGNTLSPDKEKYSDLLSEREKEILRFIEKGDASKAIATQLSISINTVNRHRQNILEKLRVRNSLEACRIAKMMDLL</sequence>
<dbReference type="InterPro" id="IPR016032">
    <property type="entry name" value="Sig_transdc_resp-reg_C-effctor"/>
</dbReference>
<proteinExistence type="predicted"/>
<evidence type="ECO:0000256" key="3">
    <source>
        <dbReference type="ARBA" id="ARBA00023163"/>
    </source>
</evidence>
<reference evidence="5" key="1">
    <citation type="submission" date="2023-03" db="EMBL/GenBank/DDBJ databases">
        <title>Andean soil-derived lignocellulolytic bacterial consortium as a source of novel taxa and putative plastic-active enzymes.</title>
        <authorList>
            <person name="Diaz-Garcia L."/>
            <person name="Chuvochina M."/>
            <person name="Feuerriegel G."/>
            <person name="Bunk B."/>
            <person name="Sproer C."/>
            <person name="Streit W.R."/>
            <person name="Rodriguez L.M."/>
            <person name="Overmann J."/>
            <person name="Jimenez D.J."/>
        </authorList>
    </citation>
    <scope>NUCLEOTIDE SEQUENCE</scope>
    <source>
        <strain evidence="5">MAG 7</strain>
    </source>
</reference>
<dbReference type="PROSITE" id="PS00622">
    <property type="entry name" value="HTH_LUXR_1"/>
    <property type="match status" value="1"/>
</dbReference>
<dbReference type="CDD" id="cd06170">
    <property type="entry name" value="LuxR_C_like"/>
    <property type="match status" value="1"/>
</dbReference>
<dbReference type="InterPro" id="IPR036388">
    <property type="entry name" value="WH-like_DNA-bd_sf"/>
</dbReference>
<dbReference type="Gene3D" id="3.30.450.20">
    <property type="entry name" value="PAS domain"/>
    <property type="match status" value="1"/>
</dbReference>
<dbReference type="InterPro" id="IPR000792">
    <property type="entry name" value="Tscrpt_reg_LuxR_C"/>
</dbReference>
<gene>
    <name evidence="5" type="ORF">P0Y53_14815</name>
</gene>
<organism evidence="5 6">
    <name type="scientific">Candidatus Pseudobacter hemicellulosilyticus</name>
    <dbReference type="NCBI Taxonomy" id="3121375"/>
    <lineage>
        <taxon>Bacteria</taxon>
        <taxon>Pseudomonadati</taxon>
        <taxon>Bacteroidota</taxon>
        <taxon>Chitinophagia</taxon>
        <taxon>Chitinophagales</taxon>
        <taxon>Chitinophagaceae</taxon>
        <taxon>Pseudobacter</taxon>
    </lineage>
</organism>
<accession>A0AAJ5WKW6</accession>
<evidence type="ECO:0000259" key="4">
    <source>
        <dbReference type="PROSITE" id="PS50043"/>
    </source>
</evidence>